<reference evidence="1 2" key="1">
    <citation type="submission" date="2015-11" db="EMBL/GenBank/DDBJ databases">
        <title>Draft Genome Sequence of the Type Strain Trueperella bernardiae LCDC 89-0504T, Isolated from Blood Culture.</title>
        <authorList>
            <person name="Bernier A.-M."/>
            <person name="Bernard K."/>
        </authorList>
    </citation>
    <scope>NUCLEOTIDE SEQUENCE [LARGE SCALE GENOMIC DNA]</scope>
    <source>
        <strain evidence="1 2">LCDC 89-0504</strain>
    </source>
</reference>
<dbReference type="InterPro" id="IPR013382">
    <property type="entry name" value="CRISPR-assoc_prot_Cse2"/>
</dbReference>
<dbReference type="NCBIfam" id="TIGR02548">
    <property type="entry name" value="casB_cse2"/>
    <property type="match status" value="1"/>
</dbReference>
<name>A0A0W1KKS5_9ACTO</name>
<dbReference type="STRING" id="59561.AQZ59_00561"/>
<evidence type="ECO:0000313" key="2">
    <source>
        <dbReference type="Proteomes" id="UP000054404"/>
    </source>
</evidence>
<dbReference type="PATRIC" id="fig|59561.3.peg.553"/>
<dbReference type="InterPro" id="IPR038287">
    <property type="entry name" value="Cse2_sf"/>
</dbReference>
<dbReference type="Pfam" id="PF09485">
    <property type="entry name" value="CRISPR_Cse2"/>
    <property type="match status" value="1"/>
</dbReference>
<organism evidence="1 2">
    <name type="scientific">Trueperella bernardiae</name>
    <dbReference type="NCBI Taxonomy" id="59561"/>
    <lineage>
        <taxon>Bacteria</taxon>
        <taxon>Bacillati</taxon>
        <taxon>Actinomycetota</taxon>
        <taxon>Actinomycetes</taxon>
        <taxon>Actinomycetales</taxon>
        <taxon>Actinomycetaceae</taxon>
        <taxon>Trueperella</taxon>
    </lineage>
</organism>
<gene>
    <name evidence="1" type="ORF">AQZ59_00561</name>
</gene>
<protein>
    <submittedName>
        <fullName evidence="1">CRISPR-associated protein Cse2</fullName>
    </submittedName>
</protein>
<dbReference type="EMBL" id="LNIZ01000002">
    <property type="protein sequence ID" value="KTF04577.1"/>
    <property type="molecule type" value="Genomic_DNA"/>
</dbReference>
<sequence>MSNDNEKAWQHYIRALALPAGDSRARSTKEIASVRRGLTAGTEVYAYPFVLPHVPADASRQTEQALLRGASLVAEFKDSIPAFTPSADSDGRYPRRSFGQWAGMVAHNNRELLDPNSPGMIGNRLAYIHTQSLDEAAMTIRRILLVASRGSERAPAIDYVDLVATLVYWGRGLTQASRERRLRIIRDFYRPQRQEPADPTTTSQAQN</sequence>
<comment type="caution">
    <text evidence="1">The sequence shown here is derived from an EMBL/GenBank/DDBJ whole genome shotgun (WGS) entry which is preliminary data.</text>
</comment>
<accession>A0A0W1KKS5</accession>
<dbReference type="AlphaFoldDB" id="A0A0W1KKS5"/>
<keyword evidence="2" id="KW-1185">Reference proteome</keyword>
<evidence type="ECO:0000313" key="1">
    <source>
        <dbReference type="EMBL" id="KTF04577.1"/>
    </source>
</evidence>
<dbReference type="Gene3D" id="1.10.520.40">
    <property type="entry name" value="CRISPR-associated protein Cse2"/>
    <property type="match status" value="1"/>
</dbReference>
<dbReference type="Proteomes" id="UP000054404">
    <property type="component" value="Unassembled WGS sequence"/>
</dbReference>
<proteinExistence type="predicted"/>